<keyword evidence="5" id="KW-1185">Reference proteome</keyword>
<feature type="domain" description="Peptidase M16 N-terminal" evidence="2">
    <location>
        <begin position="43"/>
        <end position="152"/>
    </location>
</feature>
<organism evidence="4 5">
    <name type="scientific">Actinocrinis puniceicyclus</name>
    <dbReference type="NCBI Taxonomy" id="977794"/>
    <lineage>
        <taxon>Bacteria</taxon>
        <taxon>Bacillati</taxon>
        <taxon>Actinomycetota</taxon>
        <taxon>Actinomycetes</taxon>
        <taxon>Catenulisporales</taxon>
        <taxon>Actinospicaceae</taxon>
        <taxon>Actinocrinis</taxon>
    </lineage>
</organism>
<feature type="domain" description="Peptidase M16 C-terminal" evidence="3">
    <location>
        <begin position="198"/>
        <end position="376"/>
    </location>
</feature>
<comment type="caution">
    <text evidence="4">The sequence shown here is derived from an EMBL/GenBank/DDBJ whole genome shotgun (WGS) entry which is preliminary data.</text>
</comment>
<feature type="region of interest" description="Disordered" evidence="1">
    <location>
        <begin position="1"/>
        <end position="20"/>
    </location>
</feature>
<evidence type="ECO:0000259" key="2">
    <source>
        <dbReference type="Pfam" id="PF00675"/>
    </source>
</evidence>
<dbReference type="InterPro" id="IPR011249">
    <property type="entry name" value="Metalloenz_LuxS/M16"/>
</dbReference>
<dbReference type="Pfam" id="PF05193">
    <property type="entry name" value="Peptidase_M16_C"/>
    <property type="match status" value="1"/>
</dbReference>
<name>A0A8J7WPE0_9ACTN</name>
<dbReference type="Proteomes" id="UP000677913">
    <property type="component" value="Unassembled WGS sequence"/>
</dbReference>
<dbReference type="InterPro" id="IPR011765">
    <property type="entry name" value="Pept_M16_N"/>
</dbReference>
<dbReference type="AlphaFoldDB" id="A0A8J7WPE0"/>
<proteinExistence type="predicted"/>
<dbReference type="EMBL" id="JAGSXH010000036">
    <property type="protein sequence ID" value="MBS2963867.1"/>
    <property type="molecule type" value="Genomic_DNA"/>
</dbReference>
<dbReference type="InterPro" id="IPR007863">
    <property type="entry name" value="Peptidase_M16_C"/>
</dbReference>
<dbReference type="PANTHER" id="PTHR11851">
    <property type="entry name" value="METALLOPROTEASE"/>
    <property type="match status" value="1"/>
</dbReference>
<dbReference type="PANTHER" id="PTHR11851:SF224">
    <property type="entry name" value="PROCESSING PROTEASE"/>
    <property type="match status" value="1"/>
</dbReference>
<accession>A0A8J7WPE0</accession>
<dbReference type="Gene3D" id="3.30.830.10">
    <property type="entry name" value="Metalloenzyme, LuxS/M16 peptidase-like"/>
    <property type="match status" value="2"/>
</dbReference>
<dbReference type="InterPro" id="IPR050361">
    <property type="entry name" value="MPP/UQCRC_Complex"/>
</dbReference>
<evidence type="ECO:0000313" key="4">
    <source>
        <dbReference type="EMBL" id="MBS2963867.1"/>
    </source>
</evidence>
<sequence length="457" mass="47616">MTKTSTTPAGNAVSASLAPRPDIVPPRPYVFPEVRTGTVGSGRILAAHLPGQPIAWLSVLLDGGALREPAGLEGLARATAGLLDEGTLKRSADEFGTAVESLGGNWSVDTGWETVRLSLDLPVREAAAGADLLAEAVRTPAFGDTDVERYLADLVASKRESFARPGPRAQAALRSALYGSETRFGLLAGGDPESVAALDAEAVRAFHATWLRHAGTLLIAGDLDRLDVEALGRAVFGDFPASGAARPEAPVPLSSPRRLAVADRAGAVQSTLRIGHPTVTRSKAAEHGIDVVALRLGSTILGGSFTSRLNHELREVKGYTYGAHAGFDFGRPVGLFSFAAEVRTDATADAVADTLRVIGEYVDGGATAQEIEKTRAYLAGATPIGLQTVGAVGARLVEMVRHGLPADYVTTEHARLLDVTPDEVNAAVRAALHPDRLVVAVEGDFEVVGASLEALGL</sequence>
<dbReference type="Pfam" id="PF00675">
    <property type="entry name" value="Peptidase_M16"/>
    <property type="match status" value="1"/>
</dbReference>
<evidence type="ECO:0000313" key="5">
    <source>
        <dbReference type="Proteomes" id="UP000677913"/>
    </source>
</evidence>
<reference evidence="4" key="1">
    <citation type="submission" date="2021-04" db="EMBL/GenBank/DDBJ databases">
        <title>Genome based classification of Actinospica acidithermotolerans sp. nov., an actinobacterium isolated from an Indonesian hot spring.</title>
        <authorList>
            <person name="Kusuma A.B."/>
            <person name="Putra K.E."/>
            <person name="Nafisah S."/>
            <person name="Loh J."/>
            <person name="Nouioui I."/>
            <person name="Goodfellow M."/>
        </authorList>
    </citation>
    <scope>NUCLEOTIDE SEQUENCE</scope>
    <source>
        <strain evidence="4">DSM 45618</strain>
    </source>
</reference>
<dbReference type="GO" id="GO:0046872">
    <property type="term" value="F:metal ion binding"/>
    <property type="evidence" value="ECO:0007669"/>
    <property type="project" value="InterPro"/>
</dbReference>
<gene>
    <name evidence="4" type="ORF">KGA66_12485</name>
</gene>
<dbReference type="SUPFAM" id="SSF63411">
    <property type="entry name" value="LuxS/MPP-like metallohydrolase"/>
    <property type="match status" value="2"/>
</dbReference>
<dbReference type="RefSeq" id="WP_211467954.1">
    <property type="nucleotide sequence ID" value="NZ_JAGSXH010000036.1"/>
</dbReference>
<evidence type="ECO:0000256" key="1">
    <source>
        <dbReference type="SAM" id="MobiDB-lite"/>
    </source>
</evidence>
<evidence type="ECO:0000259" key="3">
    <source>
        <dbReference type="Pfam" id="PF05193"/>
    </source>
</evidence>
<protein>
    <submittedName>
        <fullName evidence="4">Insulinase family protein</fullName>
    </submittedName>
</protein>